<dbReference type="AlphaFoldDB" id="A0A1G8H3U7"/>
<gene>
    <name evidence="3" type="ORF">SAMN05421818_1407</name>
</gene>
<feature type="signal peptide" evidence="1">
    <location>
        <begin position="1"/>
        <end position="30"/>
    </location>
</feature>
<keyword evidence="4" id="KW-1185">Reference proteome</keyword>
<evidence type="ECO:0000313" key="3">
    <source>
        <dbReference type="EMBL" id="SDI01239.1"/>
    </source>
</evidence>
<accession>A0A1G8H3U7</accession>
<dbReference type="Gene3D" id="3.10.310.50">
    <property type="match status" value="1"/>
</dbReference>
<protein>
    <recommendedName>
        <fullName evidence="2">TPM domain-containing protein</fullName>
    </recommendedName>
</protein>
<dbReference type="Proteomes" id="UP000243588">
    <property type="component" value="Unassembled WGS sequence"/>
</dbReference>
<reference evidence="4" key="1">
    <citation type="submission" date="2016-10" db="EMBL/GenBank/DDBJ databases">
        <authorList>
            <person name="Varghese N."/>
            <person name="Submissions S."/>
        </authorList>
    </citation>
    <scope>NUCLEOTIDE SEQUENCE [LARGE SCALE GENOMIC DNA]</scope>
    <source>
        <strain evidence="4">DSM 23313</strain>
    </source>
</reference>
<feature type="domain" description="TPM" evidence="2">
    <location>
        <begin position="54"/>
        <end position="176"/>
    </location>
</feature>
<proteinExistence type="predicted"/>
<dbReference type="PANTHER" id="PTHR30373:SF2">
    <property type="entry name" value="UPF0603 PROTEIN YGCG"/>
    <property type="match status" value="1"/>
</dbReference>
<dbReference type="PANTHER" id="PTHR30373">
    <property type="entry name" value="UPF0603 PROTEIN YGCG"/>
    <property type="match status" value="1"/>
</dbReference>
<dbReference type="InterPro" id="IPR007621">
    <property type="entry name" value="TPM_dom"/>
</dbReference>
<keyword evidence="1" id="KW-0732">Signal</keyword>
<dbReference type="STRING" id="702745.SAMN05421818_1407"/>
<organism evidence="3 4">
    <name type="scientific">Myroides phaeus</name>
    <dbReference type="NCBI Taxonomy" id="702745"/>
    <lineage>
        <taxon>Bacteria</taxon>
        <taxon>Pseudomonadati</taxon>
        <taxon>Bacteroidota</taxon>
        <taxon>Flavobacteriia</taxon>
        <taxon>Flavobacteriales</taxon>
        <taxon>Flavobacteriaceae</taxon>
        <taxon>Myroides</taxon>
    </lineage>
</organism>
<dbReference type="Pfam" id="PF04536">
    <property type="entry name" value="TPM_phosphatase"/>
    <property type="match status" value="1"/>
</dbReference>
<dbReference type="EMBL" id="FNDQ01000040">
    <property type="protein sequence ID" value="SDI01239.1"/>
    <property type="molecule type" value="Genomic_DNA"/>
</dbReference>
<feature type="chain" id="PRO_5017216717" description="TPM domain-containing protein" evidence="1">
    <location>
        <begin position="31"/>
        <end position="188"/>
    </location>
</feature>
<evidence type="ECO:0000313" key="4">
    <source>
        <dbReference type="Proteomes" id="UP000243588"/>
    </source>
</evidence>
<dbReference type="PROSITE" id="PS51257">
    <property type="entry name" value="PROKAR_LIPOPROTEIN"/>
    <property type="match status" value="1"/>
</dbReference>
<evidence type="ECO:0000256" key="1">
    <source>
        <dbReference type="SAM" id="SignalP"/>
    </source>
</evidence>
<evidence type="ECO:0000259" key="2">
    <source>
        <dbReference type="Pfam" id="PF04536"/>
    </source>
</evidence>
<name>A0A1G8H3U7_9FLAO</name>
<sequence>MLAYKFSIMRKKYLFFMLLASIFFSSCKQGEDKKVTNSKLEQQIVFPEYLGYLSDYTNVLTHDQAKAIEEYITDFERQTSNEISIALFESVPIERDFKRYCIELGKKWALGKAGKDNGVIFIIDLQHKRGAIYTGDEISKVFTDEKCTNILTDIAFPYFKQDQYYEGIMNALIALVEIWKMEEYEHNL</sequence>